<keyword evidence="2" id="KW-1185">Reference proteome</keyword>
<dbReference type="Proteomes" id="UP000215914">
    <property type="component" value="Unassembled WGS sequence"/>
</dbReference>
<dbReference type="Gramene" id="mRNA:HanXRQr2_Chr15g0718681">
    <property type="protein sequence ID" value="CDS:HanXRQr2_Chr15g0718681.1"/>
    <property type="gene ID" value="HanXRQr2_Chr15g0718681"/>
</dbReference>
<reference evidence="1" key="2">
    <citation type="submission" date="2020-06" db="EMBL/GenBank/DDBJ databases">
        <title>Helianthus annuus Genome sequencing and assembly Release 2.</title>
        <authorList>
            <person name="Gouzy J."/>
            <person name="Langlade N."/>
            <person name="Munos S."/>
        </authorList>
    </citation>
    <scope>NUCLEOTIDE SEQUENCE</scope>
    <source>
        <tissue evidence="1">Leaves</tissue>
    </source>
</reference>
<reference evidence="1" key="1">
    <citation type="journal article" date="2017" name="Nature">
        <title>The sunflower genome provides insights into oil metabolism, flowering and Asterid evolution.</title>
        <authorList>
            <person name="Badouin H."/>
            <person name="Gouzy J."/>
            <person name="Grassa C.J."/>
            <person name="Murat F."/>
            <person name="Staton S.E."/>
            <person name="Cottret L."/>
            <person name="Lelandais-Briere C."/>
            <person name="Owens G.L."/>
            <person name="Carrere S."/>
            <person name="Mayjonade B."/>
            <person name="Legrand L."/>
            <person name="Gill N."/>
            <person name="Kane N.C."/>
            <person name="Bowers J.E."/>
            <person name="Hubner S."/>
            <person name="Bellec A."/>
            <person name="Berard A."/>
            <person name="Berges H."/>
            <person name="Blanchet N."/>
            <person name="Boniface M.C."/>
            <person name="Brunel D."/>
            <person name="Catrice O."/>
            <person name="Chaidir N."/>
            <person name="Claudel C."/>
            <person name="Donnadieu C."/>
            <person name="Faraut T."/>
            <person name="Fievet G."/>
            <person name="Helmstetter N."/>
            <person name="King M."/>
            <person name="Knapp S.J."/>
            <person name="Lai Z."/>
            <person name="Le Paslier M.C."/>
            <person name="Lippi Y."/>
            <person name="Lorenzon L."/>
            <person name="Mandel J.R."/>
            <person name="Marage G."/>
            <person name="Marchand G."/>
            <person name="Marquand E."/>
            <person name="Bret-Mestries E."/>
            <person name="Morien E."/>
            <person name="Nambeesan S."/>
            <person name="Nguyen T."/>
            <person name="Pegot-Espagnet P."/>
            <person name="Pouilly N."/>
            <person name="Raftis F."/>
            <person name="Sallet E."/>
            <person name="Schiex T."/>
            <person name="Thomas J."/>
            <person name="Vandecasteele C."/>
            <person name="Vares D."/>
            <person name="Vear F."/>
            <person name="Vautrin S."/>
            <person name="Crespi M."/>
            <person name="Mangin B."/>
            <person name="Burke J.M."/>
            <person name="Salse J."/>
            <person name="Munos S."/>
            <person name="Vincourt P."/>
            <person name="Rieseberg L.H."/>
            <person name="Langlade N.B."/>
        </authorList>
    </citation>
    <scope>NUCLEOTIDE SEQUENCE</scope>
    <source>
        <tissue evidence="1">Leaves</tissue>
    </source>
</reference>
<name>A0A9K3E4F0_HELAN</name>
<evidence type="ECO:0000313" key="1">
    <source>
        <dbReference type="EMBL" id="KAF5766711.1"/>
    </source>
</evidence>
<comment type="caution">
    <text evidence="1">The sequence shown here is derived from an EMBL/GenBank/DDBJ whole genome shotgun (WGS) entry which is preliminary data.</text>
</comment>
<sequence>MVSNVSKVIKRCPLKVEVRFVVVGGRLKVKKVMVSVVDRQCIDASDDGE</sequence>
<dbReference type="EMBL" id="MNCJ02000330">
    <property type="protein sequence ID" value="KAF5766711.1"/>
    <property type="molecule type" value="Genomic_DNA"/>
</dbReference>
<organism evidence="1 2">
    <name type="scientific">Helianthus annuus</name>
    <name type="common">Common sunflower</name>
    <dbReference type="NCBI Taxonomy" id="4232"/>
    <lineage>
        <taxon>Eukaryota</taxon>
        <taxon>Viridiplantae</taxon>
        <taxon>Streptophyta</taxon>
        <taxon>Embryophyta</taxon>
        <taxon>Tracheophyta</taxon>
        <taxon>Spermatophyta</taxon>
        <taxon>Magnoliopsida</taxon>
        <taxon>eudicotyledons</taxon>
        <taxon>Gunneridae</taxon>
        <taxon>Pentapetalae</taxon>
        <taxon>asterids</taxon>
        <taxon>campanulids</taxon>
        <taxon>Asterales</taxon>
        <taxon>Asteraceae</taxon>
        <taxon>Asteroideae</taxon>
        <taxon>Heliantheae alliance</taxon>
        <taxon>Heliantheae</taxon>
        <taxon>Helianthus</taxon>
    </lineage>
</organism>
<accession>A0A9K3E4F0</accession>
<proteinExistence type="predicted"/>
<dbReference type="AlphaFoldDB" id="A0A9K3E4F0"/>
<gene>
    <name evidence="1" type="ORF">HanXRQr2_Chr15g0718681</name>
</gene>
<protein>
    <submittedName>
        <fullName evidence="1">Uncharacterized protein</fullName>
    </submittedName>
</protein>
<evidence type="ECO:0000313" key="2">
    <source>
        <dbReference type="Proteomes" id="UP000215914"/>
    </source>
</evidence>